<dbReference type="EC" id="3.1.3.5" evidence="5"/>
<dbReference type="Pfam" id="PF00149">
    <property type="entry name" value="Metallophos"/>
    <property type="match status" value="1"/>
</dbReference>
<dbReference type="InterPro" id="IPR006179">
    <property type="entry name" value="5_nucleotidase/apyrase"/>
</dbReference>
<evidence type="ECO:0000259" key="3">
    <source>
        <dbReference type="Pfam" id="PF00149"/>
    </source>
</evidence>
<comment type="similarity">
    <text evidence="2">Belongs to the 5'-nucleotidase family.</text>
</comment>
<dbReference type="Gene3D" id="3.60.21.10">
    <property type="match status" value="1"/>
</dbReference>
<evidence type="ECO:0000256" key="1">
    <source>
        <dbReference type="ARBA" id="ARBA00022729"/>
    </source>
</evidence>
<dbReference type="KEGG" id="caci:CLOAM0524"/>
<dbReference type="PRINTS" id="PR01607">
    <property type="entry name" value="APYRASEFAMLY"/>
</dbReference>
<dbReference type="GO" id="GO:0009166">
    <property type="term" value="P:nucleotide catabolic process"/>
    <property type="evidence" value="ECO:0007669"/>
    <property type="project" value="InterPro"/>
</dbReference>
<dbReference type="InterPro" id="IPR008334">
    <property type="entry name" value="5'-Nucleotdase_C"/>
</dbReference>
<organism evidence="5 6">
    <name type="scientific">Cloacimonas acidaminovorans (strain Evry)</name>
    <dbReference type="NCBI Taxonomy" id="459349"/>
    <lineage>
        <taxon>Bacteria</taxon>
        <taxon>Pseudomonadati</taxon>
        <taxon>Candidatus Cloacimonadota</taxon>
        <taxon>Candidatus Cloacimonadia</taxon>
        <taxon>Candidatus Cloacimonadales</taxon>
        <taxon>Candidatus Cloacimonadaceae</taxon>
        <taxon>Candidatus Cloacimonas</taxon>
    </lineage>
</organism>
<dbReference type="EMBL" id="CU466930">
    <property type="protein sequence ID" value="CAO80420.1"/>
    <property type="molecule type" value="Genomic_DNA"/>
</dbReference>
<feature type="domain" description="Calcineurin-like phosphoesterase" evidence="3">
    <location>
        <begin position="40"/>
        <end position="283"/>
    </location>
</feature>
<proteinExistence type="inferred from homology"/>
<dbReference type="Pfam" id="PF02872">
    <property type="entry name" value="5_nucleotid_C"/>
    <property type="match status" value="1"/>
</dbReference>
<accession>B0VGI3</accession>
<feature type="domain" description="5'-Nucleotidase C-terminal" evidence="4">
    <location>
        <begin position="376"/>
        <end position="512"/>
    </location>
</feature>
<sequence length="563" mass="63210">MPDLILPGKKTMKRIILFLTTLVLLCTIAKAEELRLDLIFSNDMHGGIDRSEATFINPDFPPLLGGGGSAATLIKHIRSLANDRRDNLLLDAGDIFQGRPVGTITNGKAVVEFMNAIGYDAMTIGNHEYDIPEEKLIETLQLAQFPILSCNIIDKRTGEIPSYIQPYIVVERLGLKIGILGFTTTDTEKMSFPENIKNVKFLSEKEAIDKYVKILRNQEKVDIVIVLGHAGLPYDIVPTYLTRYDAQGNPLYNERYAVWGYDAQEIAREVEGIDIFIGGHMHKGIPTPWIDPYTHTMVIQGYAYGSNLGWITLKIDPETKTVTGYEVPAIREGSMVTLFEDEFIPDEEIGEMIAEQVAIAEEGMDEVVGYAGVYLSRTNVDAQSLIGNTIVDAMRTEVGADFAFLNLGGVRADIKAGPVTYRDIFQVMPFDNMIVSFRCNGEFLRRIIETRVEGSRHGLIISGGKIVYSKKRENFDRVTHFEIGGEPWNPNKIYTVATTDFIMQGNAGLTMLIQVPQEDIIYHQINLRDAIVHYFQKNSPIMTKIDDRWVRRDNAKPSAEMLQ</sequence>
<protein>
    <submittedName>
        <fullName evidence="5">5'-nucleotidase</fullName>
        <ecNumber evidence="5">3.1.3.5</ecNumber>
    </submittedName>
</protein>
<dbReference type="Proteomes" id="UP000002019">
    <property type="component" value="Chromosome"/>
</dbReference>
<dbReference type="InterPro" id="IPR004843">
    <property type="entry name" value="Calcineurin-like_PHP"/>
</dbReference>
<dbReference type="OrthoDB" id="9803927at2"/>
<dbReference type="STRING" id="459349.CLOAM0524"/>
<dbReference type="SUPFAM" id="SSF56300">
    <property type="entry name" value="Metallo-dependent phosphatases"/>
    <property type="match status" value="1"/>
</dbReference>
<dbReference type="InterPro" id="IPR029052">
    <property type="entry name" value="Metallo-depent_PP-like"/>
</dbReference>
<evidence type="ECO:0000259" key="4">
    <source>
        <dbReference type="Pfam" id="PF02872"/>
    </source>
</evidence>
<dbReference type="AlphaFoldDB" id="B0VGI3"/>
<dbReference type="eggNOG" id="COG0737">
    <property type="taxonomic scope" value="Bacteria"/>
</dbReference>
<name>B0VGI3_CLOAI</name>
<dbReference type="SUPFAM" id="SSF55816">
    <property type="entry name" value="5'-nucleotidase (syn. UDP-sugar hydrolase), C-terminal domain"/>
    <property type="match status" value="1"/>
</dbReference>
<evidence type="ECO:0000313" key="5">
    <source>
        <dbReference type="EMBL" id="CAO80420.1"/>
    </source>
</evidence>
<keyword evidence="2 5" id="KW-0378">Hydrolase</keyword>
<reference evidence="5 6" key="1">
    <citation type="journal article" date="2008" name="J. Bacteriol.">
        <title>'Candidatus Cloacamonas acidaminovorans': genome sequence reconstruction provides a first glimpse of a new bacterial division.</title>
        <authorList>
            <person name="Pelletier E."/>
            <person name="Kreimeyer A."/>
            <person name="Bocs S."/>
            <person name="Rouy Z."/>
            <person name="Gyapay G."/>
            <person name="Chouari R."/>
            <person name="Riviere D."/>
            <person name="Ganesan A."/>
            <person name="Daegelen P."/>
            <person name="Sghir A."/>
            <person name="Cohen G.N."/>
            <person name="Medigue C."/>
            <person name="Weissenbach J."/>
            <person name="Le Paslier D."/>
        </authorList>
    </citation>
    <scope>NUCLEOTIDE SEQUENCE [LARGE SCALE GENOMIC DNA]</scope>
    <source>
        <strain evidence="6">Evry</strain>
    </source>
</reference>
<dbReference type="HOGENOM" id="CLU_005854_7_3_0"/>
<evidence type="ECO:0000313" key="6">
    <source>
        <dbReference type="Proteomes" id="UP000002019"/>
    </source>
</evidence>
<evidence type="ECO:0000256" key="2">
    <source>
        <dbReference type="RuleBase" id="RU362119"/>
    </source>
</evidence>
<keyword evidence="2" id="KW-0547">Nucleotide-binding</keyword>
<keyword evidence="1" id="KW-0732">Signal</keyword>
<dbReference type="InterPro" id="IPR036907">
    <property type="entry name" value="5'-Nucleotdase_C_sf"/>
</dbReference>
<dbReference type="Gene3D" id="3.90.780.10">
    <property type="entry name" value="5'-Nucleotidase, C-terminal domain"/>
    <property type="match status" value="1"/>
</dbReference>
<keyword evidence="6" id="KW-1185">Reference proteome</keyword>
<dbReference type="CDD" id="cd00845">
    <property type="entry name" value="MPP_UshA_N_like"/>
    <property type="match status" value="1"/>
</dbReference>
<dbReference type="PANTHER" id="PTHR11575">
    <property type="entry name" value="5'-NUCLEOTIDASE-RELATED"/>
    <property type="match status" value="1"/>
</dbReference>
<gene>
    <name evidence="5" type="ordered locus">CLOAM0524</name>
</gene>
<dbReference type="GO" id="GO:0000166">
    <property type="term" value="F:nucleotide binding"/>
    <property type="evidence" value="ECO:0007669"/>
    <property type="project" value="UniProtKB-KW"/>
</dbReference>
<dbReference type="PANTHER" id="PTHR11575:SF24">
    <property type="entry name" value="5'-NUCLEOTIDASE"/>
    <property type="match status" value="1"/>
</dbReference>
<dbReference type="GO" id="GO:0008253">
    <property type="term" value="F:5'-nucleotidase activity"/>
    <property type="evidence" value="ECO:0007669"/>
    <property type="project" value="UniProtKB-EC"/>
</dbReference>